<dbReference type="AlphaFoldDB" id="A0A3M7QWK9"/>
<name>A0A3M7QWK9_BRAPC</name>
<dbReference type="Proteomes" id="UP000276133">
    <property type="component" value="Unassembled WGS sequence"/>
</dbReference>
<proteinExistence type="predicted"/>
<comment type="caution">
    <text evidence="1">The sequence shown here is derived from an EMBL/GenBank/DDBJ whole genome shotgun (WGS) entry which is preliminary data.</text>
</comment>
<evidence type="ECO:0000313" key="1">
    <source>
        <dbReference type="EMBL" id="RNA15355.1"/>
    </source>
</evidence>
<reference evidence="1 2" key="1">
    <citation type="journal article" date="2018" name="Sci. Rep.">
        <title>Genomic signatures of local adaptation to the degree of environmental predictability in rotifers.</title>
        <authorList>
            <person name="Franch-Gras L."/>
            <person name="Hahn C."/>
            <person name="Garcia-Roger E.M."/>
            <person name="Carmona M.J."/>
            <person name="Serra M."/>
            <person name="Gomez A."/>
        </authorList>
    </citation>
    <scope>NUCLEOTIDE SEQUENCE [LARGE SCALE GENOMIC DNA]</scope>
    <source>
        <strain evidence="1">HYR1</strain>
    </source>
</reference>
<keyword evidence="2" id="KW-1185">Reference proteome</keyword>
<protein>
    <submittedName>
        <fullName evidence="1">Uncharacterized protein</fullName>
    </submittedName>
</protein>
<sequence length="74" mass="8584">MTFLILSCNISELIHWCRFRNSPCKGLLELKVTKCMVILFTSVVSRISFKNSNTTDHSIQNFLSFLNMIKKTKI</sequence>
<evidence type="ECO:0000313" key="2">
    <source>
        <dbReference type="Proteomes" id="UP000276133"/>
    </source>
</evidence>
<gene>
    <name evidence="1" type="ORF">BpHYR1_010798</name>
</gene>
<accession>A0A3M7QWK9</accession>
<dbReference type="EMBL" id="REGN01004975">
    <property type="protein sequence ID" value="RNA15355.1"/>
    <property type="molecule type" value="Genomic_DNA"/>
</dbReference>
<organism evidence="1 2">
    <name type="scientific">Brachionus plicatilis</name>
    <name type="common">Marine rotifer</name>
    <name type="synonym">Brachionus muelleri</name>
    <dbReference type="NCBI Taxonomy" id="10195"/>
    <lineage>
        <taxon>Eukaryota</taxon>
        <taxon>Metazoa</taxon>
        <taxon>Spiralia</taxon>
        <taxon>Gnathifera</taxon>
        <taxon>Rotifera</taxon>
        <taxon>Eurotatoria</taxon>
        <taxon>Monogononta</taxon>
        <taxon>Pseudotrocha</taxon>
        <taxon>Ploima</taxon>
        <taxon>Brachionidae</taxon>
        <taxon>Brachionus</taxon>
    </lineage>
</organism>